<reference evidence="1 2" key="1">
    <citation type="submission" date="2011-10" db="EMBL/GenBank/DDBJ databases">
        <title>The Improved High-Quality Draft genome of Methanoplanus limicola DSM 2279.</title>
        <authorList>
            <consortium name="US DOE Joint Genome Institute (JGI-PGF)"/>
            <person name="Lucas S."/>
            <person name="Copeland A."/>
            <person name="Lapidus A."/>
            <person name="Glavina del Rio T."/>
            <person name="Dalin E."/>
            <person name="Tice H."/>
            <person name="Bruce D."/>
            <person name="Goodwin L."/>
            <person name="Pitluck S."/>
            <person name="Peters L."/>
            <person name="Mikhailova N."/>
            <person name="Lu M."/>
            <person name="Kyrpides N."/>
            <person name="Mavromatis K."/>
            <person name="Ivanova N."/>
            <person name="Markowitz V."/>
            <person name="Cheng J.-F."/>
            <person name="Hugenholtz P."/>
            <person name="Woyke T."/>
            <person name="Wu D."/>
            <person name="Wirth R."/>
            <person name="Brambilla E.-M."/>
            <person name="Klenk H.-P."/>
            <person name="Eisen J.A."/>
        </authorList>
    </citation>
    <scope>NUCLEOTIDE SEQUENCE [LARGE SCALE GENOMIC DNA]</scope>
    <source>
        <strain evidence="1 2">DSM 2279</strain>
    </source>
</reference>
<gene>
    <name evidence="1" type="ORF">Metlim_3001</name>
</gene>
<evidence type="ECO:0000313" key="1">
    <source>
        <dbReference type="EMBL" id="EHQ37033.1"/>
    </source>
</evidence>
<sequence length="34" mass="3546">MTGLPVMSGKELIKILVKDGFAVKKAEGKPCASV</sequence>
<dbReference type="STRING" id="937775.Metlim_3001"/>
<organism evidence="1 2">
    <name type="scientific">Methanoplanus limicola DSM 2279</name>
    <dbReference type="NCBI Taxonomy" id="937775"/>
    <lineage>
        <taxon>Archaea</taxon>
        <taxon>Methanobacteriati</taxon>
        <taxon>Methanobacteriota</taxon>
        <taxon>Stenosarchaea group</taxon>
        <taxon>Methanomicrobia</taxon>
        <taxon>Methanomicrobiales</taxon>
        <taxon>Methanomicrobiaceae</taxon>
        <taxon>Methanoplanus</taxon>
    </lineage>
</organism>
<dbReference type="HOGENOM" id="CLU_3371354_0_0_2"/>
<dbReference type="AlphaFoldDB" id="H1YYW1"/>
<dbReference type="EMBL" id="CM001436">
    <property type="protein sequence ID" value="EHQ37033.1"/>
    <property type="molecule type" value="Genomic_DNA"/>
</dbReference>
<accession>H1YYW1</accession>
<proteinExistence type="predicted"/>
<protein>
    <submittedName>
        <fullName evidence="1">Uncharacterized protein</fullName>
    </submittedName>
</protein>
<keyword evidence="2" id="KW-1185">Reference proteome</keyword>
<evidence type="ECO:0000313" key="2">
    <source>
        <dbReference type="Proteomes" id="UP000005741"/>
    </source>
</evidence>
<name>H1YYW1_9EURY</name>
<dbReference type="Proteomes" id="UP000005741">
    <property type="component" value="Chromosome"/>
</dbReference>
<dbReference type="InParanoid" id="H1YYW1"/>